<sequence length="118" mass="13666">MTLGERLKAAREKKRYTQIEVAKKLGISNGAISGYERDYRDPDTETLLKLAELYDVSPNWLLNRSEKKEDAVVLPKSIYDEIIKEAENRYGVTLRDDPFVVDTIKQLVDNYAKTKRNQ</sequence>
<comment type="caution">
    <text evidence="3">The sequence shown here is derived from an EMBL/GenBank/DDBJ whole genome shotgun (WGS) entry which is preliminary data.</text>
</comment>
<evidence type="ECO:0000313" key="4">
    <source>
        <dbReference type="Proteomes" id="UP000574133"/>
    </source>
</evidence>
<keyword evidence="4" id="KW-1185">Reference proteome</keyword>
<dbReference type="PANTHER" id="PTHR46558">
    <property type="entry name" value="TRACRIPTIONAL REGULATORY PROTEIN-RELATED-RELATED"/>
    <property type="match status" value="1"/>
</dbReference>
<organism evidence="3 4">
    <name type="scientific">Cohnella lubricantis</name>
    <dbReference type="NCBI Taxonomy" id="2163172"/>
    <lineage>
        <taxon>Bacteria</taxon>
        <taxon>Bacillati</taxon>
        <taxon>Bacillota</taxon>
        <taxon>Bacilli</taxon>
        <taxon>Bacillales</taxon>
        <taxon>Paenibacillaceae</taxon>
        <taxon>Cohnella</taxon>
    </lineage>
</organism>
<evidence type="ECO:0000256" key="1">
    <source>
        <dbReference type="ARBA" id="ARBA00023125"/>
    </source>
</evidence>
<evidence type="ECO:0000259" key="2">
    <source>
        <dbReference type="PROSITE" id="PS50943"/>
    </source>
</evidence>
<name>A0A841T6E6_9BACL</name>
<dbReference type="InterPro" id="IPR010982">
    <property type="entry name" value="Lambda_DNA-bd_dom_sf"/>
</dbReference>
<dbReference type="Proteomes" id="UP000574133">
    <property type="component" value="Unassembled WGS sequence"/>
</dbReference>
<dbReference type="PANTHER" id="PTHR46558:SF13">
    <property type="entry name" value="HTH-TYPE TRANSCRIPTIONAL REGULATOR IMMR"/>
    <property type="match status" value="1"/>
</dbReference>
<accession>A0A841T6E6</accession>
<dbReference type="Gene3D" id="1.10.260.40">
    <property type="entry name" value="lambda repressor-like DNA-binding domains"/>
    <property type="match status" value="1"/>
</dbReference>
<dbReference type="RefSeq" id="WP_185177756.1">
    <property type="nucleotide sequence ID" value="NZ_CBCSEP010000004.1"/>
</dbReference>
<evidence type="ECO:0000313" key="3">
    <source>
        <dbReference type="EMBL" id="MBB6676462.1"/>
    </source>
</evidence>
<dbReference type="GO" id="GO:0003677">
    <property type="term" value="F:DNA binding"/>
    <property type="evidence" value="ECO:0007669"/>
    <property type="project" value="UniProtKB-KW"/>
</dbReference>
<keyword evidence="1" id="KW-0238">DNA-binding</keyword>
<dbReference type="InterPro" id="IPR001387">
    <property type="entry name" value="Cro/C1-type_HTH"/>
</dbReference>
<protein>
    <submittedName>
        <fullName evidence="3">Helix-turn-helix transcriptional regulator</fullName>
    </submittedName>
</protein>
<feature type="domain" description="HTH cro/C1-type" evidence="2">
    <location>
        <begin position="7"/>
        <end position="61"/>
    </location>
</feature>
<dbReference type="CDD" id="cd00093">
    <property type="entry name" value="HTH_XRE"/>
    <property type="match status" value="1"/>
</dbReference>
<dbReference type="EMBL" id="JACJVN010000017">
    <property type="protein sequence ID" value="MBB6676462.1"/>
    <property type="molecule type" value="Genomic_DNA"/>
</dbReference>
<dbReference type="SUPFAM" id="SSF47413">
    <property type="entry name" value="lambda repressor-like DNA-binding domains"/>
    <property type="match status" value="1"/>
</dbReference>
<dbReference type="PROSITE" id="PS50943">
    <property type="entry name" value="HTH_CROC1"/>
    <property type="match status" value="1"/>
</dbReference>
<reference evidence="3 4" key="1">
    <citation type="submission" date="2020-08" db="EMBL/GenBank/DDBJ databases">
        <title>Cohnella phylogeny.</title>
        <authorList>
            <person name="Dunlap C."/>
        </authorList>
    </citation>
    <scope>NUCLEOTIDE SEQUENCE [LARGE SCALE GENOMIC DNA]</scope>
    <source>
        <strain evidence="3 4">DSM 103658</strain>
    </source>
</reference>
<gene>
    <name evidence="3" type="ORF">H4Q31_03880</name>
</gene>
<dbReference type="SMART" id="SM00530">
    <property type="entry name" value="HTH_XRE"/>
    <property type="match status" value="1"/>
</dbReference>
<dbReference type="AlphaFoldDB" id="A0A841T6E6"/>
<dbReference type="Pfam" id="PF01381">
    <property type="entry name" value="HTH_3"/>
    <property type="match status" value="1"/>
</dbReference>
<proteinExistence type="predicted"/>